<protein>
    <submittedName>
        <fullName evidence="2">Uncharacterized protein</fullName>
    </submittedName>
</protein>
<evidence type="ECO:0000313" key="2">
    <source>
        <dbReference type="EMBL" id="KAK8744433.1"/>
    </source>
</evidence>
<name>A0AAW0XIP6_CHEQU</name>
<sequence>MSEKNVLELLNTRSVTFIKNIRTRVDSYGTSPVTLKGFSQTGVENGAEQDDRVSGGHRGGDGCGLCHLDTRWRYNWHFAVRVIQDCAAGARCDDAQGRTDHNPLVLRRKPPCTTNNQR</sequence>
<keyword evidence="3" id="KW-1185">Reference proteome</keyword>
<organism evidence="2 3">
    <name type="scientific">Cherax quadricarinatus</name>
    <name type="common">Australian red claw crayfish</name>
    <dbReference type="NCBI Taxonomy" id="27406"/>
    <lineage>
        <taxon>Eukaryota</taxon>
        <taxon>Metazoa</taxon>
        <taxon>Ecdysozoa</taxon>
        <taxon>Arthropoda</taxon>
        <taxon>Crustacea</taxon>
        <taxon>Multicrustacea</taxon>
        <taxon>Malacostraca</taxon>
        <taxon>Eumalacostraca</taxon>
        <taxon>Eucarida</taxon>
        <taxon>Decapoda</taxon>
        <taxon>Pleocyemata</taxon>
        <taxon>Astacidea</taxon>
        <taxon>Parastacoidea</taxon>
        <taxon>Parastacidae</taxon>
        <taxon>Cherax</taxon>
    </lineage>
</organism>
<proteinExistence type="predicted"/>
<feature type="region of interest" description="Disordered" evidence="1">
    <location>
        <begin position="94"/>
        <end position="118"/>
    </location>
</feature>
<dbReference type="EMBL" id="JARKIK010000022">
    <property type="protein sequence ID" value="KAK8744433.1"/>
    <property type="molecule type" value="Genomic_DNA"/>
</dbReference>
<evidence type="ECO:0000313" key="3">
    <source>
        <dbReference type="Proteomes" id="UP001445076"/>
    </source>
</evidence>
<dbReference type="AlphaFoldDB" id="A0AAW0XIP6"/>
<dbReference type="Proteomes" id="UP001445076">
    <property type="component" value="Unassembled WGS sequence"/>
</dbReference>
<comment type="caution">
    <text evidence="2">The sequence shown here is derived from an EMBL/GenBank/DDBJ whole genome shotgun (WGS) entry which is preliminary data.</text>
</comment>
<evidence type="ECO:0000256" key="1">
    <source>
        <dbReference type="SAM" id="MobiDB-lite"/>
    </source>
</evidence>
<accession>A0AAW0XIP6</accession>
<reference evidence="2 3" key="1">
    <citation type="journal article" date="2024" name="BMC Genomics">
        <title>Genome assembly of redclaw crayfish (Cherax quadricarinatus) provides insights into its immune adaptation and hypoxia tolerance.</title>
        <authorList>
            <person name="Liu Z."/>
            <person name="Zheng J."/>
            <person name="Li H."/>
            <person name="Fang K."/>
            <person name="Wang S."/>
            <person name="He J."/>
            <person name="Zhou D."/>
            <person name="Weng S."/>
            <person name="Chi M."/>
            <person name="Gu Z."/>
            <person name="He J."/>
            <person name="Li F."/>
            <person name="Wang M."/>
        </authorList>
    </citation>
    <scope>NUCLEOTIDE SEQUENCE [LARGE SCALE GENOMIC DNA]</scope>
    <source>
        <strain evidence="2">ZL_2023a</strain>
    </source>
</reference>
<gene>
    <name evidence="2" type="ORF">OTU49_000796</name>
</gene>